<dbReference type="Pfam" id="PF00078">
    <property type="entry name" value="RVT_1"/>
    <property type="match status" value="1"/>
</dbReference>
<dbReference type="EMBL" id="JANPWB010000001">
    <property type="protein sequence ID" value="KAJ1217484.1"/>
    <property type="molecule type" value="Genomic_DNA"/>
</dbReference>
<comment type="similarity">
    <text evidence="1">Belongs to the beta type-B retroviral polymerase family. HERV class-II K(HML-2) pol subfamily.</text>
</comment>
<evidence type="ECO:0000259" key="3">
    <source>
        <dbReference type="PROSITE" id="PS50878"/>
    </source>
</evidence>
<evidence type="ECO:0000259" key="4">
    <source>
        <dbReference type="PROSITE" id="PS50879"/>
    </source>
</evidence>
<dbReference type="Gene3D" id="1.10.340.70">
    <property type="match status" value="1"/>
</dbReference>
<dbReference type="InterPro" id="IPR051320">
    <property type="entry name" value="Viral_Replic_Matur_Polypro"/>
</dbReference>
<dbReference type="GO" id="GO:0003676">
    <property type="term" value="F:nucleic acid binding"/>
    <property type="evidence" value="ECO:0007669"/>
    <property type="project" value="InterPro"/>
</dbReference>
<dbReference type="Gene3D" id="3.30.70.270">
    <property type="match status" value="2"/>
</dbReference>
<proteinExistence type="inferred from homology"/>
<dbReference type="PANTHER" id="PTHR33064:SF37">
    <property type="entry name" value="RIBONUCLEASE H"/>
    <property type="match status" value="1"/>
</dbReference>
<dbReference type="InterPro" id="IPR041577">
    <property type="entry name" value="RT_RNaseH_2"/>
</dbReference>
<evidence type="ECO:0000256" key="2">
    <source>
        <dbReference type="ARBA" id="ARBA00012180"/>
    </source>
</evidence>
<feature type="domain" description="RNase H type-1" evidence="4">
    <location>
        <begin position="590"/>
        <end position="746"/>
    </location>
</feature>
<dbReference type="PROSITE" id="PS50878">
    <property type="entry name" value="RT_POL"/>
    <property type="match status" value="1"/>
</dbReference>
<evidence type="ECO:0000256" key="1">
    <source>
        <dbReference type="ARBA" id="ARBA00010879"/>
    </source>
</evidence>
<dbReference type="InterPro" id="IPR041588">
    <property type="entry name" value="Integrase_H2C2"/>
</dbReference>
<dbReference type="Gene3D" id="3.30.420.10">
    <property type="entry name" value="Ribonuclease H-like superfamily/Ribonuclease H"/>
    <property type="match status" value="2"/>
</dbReference>
<dbReference type="PROSITE" id="PS50879">
    <property type="entry name" value="RNASE_H_1"/>
    <property type="match status" value="1"/>
</dbReference>
<dbReference type="InterPro" id="IPR002156">
    <property type="entry name" value="RNaseH_domain"/>
</dbReference>
<dbReference type="GO" id="GO:0004523">
    <property type="term" value="F:RNA-DNA hybrid ribonuclease activity"/>
    <property type="evidence" value="ECO:0007669"/>
    <property type="project" value="UniProtKB-EC"/>
</dbReference>
<dbReference type="AlphaFoldDB" id="A0AAV7WW41"/>
<organism evidence="5 6">
    <name type="scientific">Pleurodeles waltl</name>
    <name type="common">Iberian ribbed newt</name>
    <dbReference type="NCBI Taxonomy" id="8319"/>
    <lineage>
        <taxon>Eukaryota</taxon>
        <taxon>Metazoa</taxon>
        <taxon>Chordata</taxon>
        <taxon>Craniata</taxon>
        <taxon>Vertebrata</taxon>
        <taxon>Euteleostomi</taxon>
        <taxon>Amphibia</taxon>
        <taxon>Batrachia</taxon>
        <taxon>Caudata</taxon>
        <taxon>Salamandroidea</taxon>
        <taxon>Salamandridae</taxon>
        <taxon>Pleurodelinae</taxon>
        <taxon>Pleurodeles</taxon>
    </lineage>
</organism>
<dbReference type="Proteomes" id="UP001066276">
    <property type="component" value="Chromosome 1_1"/>
</dbReference>
<accession>A0AAV7WW41</accession>
<sequence length="1002" mass="113291">MPLRKRVLLKNKTWALALLDSAAEVTIVRRNLLEHLEVKATDDFIQVETANMRVSEPDRVYTVTLQLEGYIERTIHAIFWDRVVKIYDILLAEQDWPPDFVRTCPAWEEVIKPSFSPLVPEELAKSYSIKWALAQAPALYRNHIGWDRDSPYHVNPIKGEPQPQPQYPIKHEARAPVREILTQLEYQGLIESCVSPMNNPLFPVAKPDHSYRIVLDYRHLNGHTRIYAIQNSHSAALMSNIVRKKYKTTLDISNGFFCQNIAPESRDLTSFSALGSQKKFCCLPQGYKNSPGLFAARVTAILHELDPEALSNVDDIFLTDDELLQHLRRVARIFVGFAKIGYKFNFKKLKIAFLRVIFLGYELSNEGKSLAPQFLEKCAQWQPPNTIKKLQSLLGFLNFGRTYIPDYATRIKPLYELIRPDFSSKFWTIEHTHTLRELQADMLAAKHLHTEDNKTHLVIRVIAGAIGFTYVTFNEGETVPIVYKSHLYSAAEQRFAPTEKILTAVQMAVIKERPLAQGKRIIIISPIPSLEAVTKASVPNAKALHQRWIQWATSLTATDVDYIFGPKLQTQEFLQYEVEYPVPADTLPIDQYQVVMYTDGSAQPAIGTKHQYSAACAVVSSYMEGEKFCPQHTYMQTLGDCTAQLAELKALLMALEHTDPTQFTLIVCDSYYCVQSFNEYLHYWRLNGFRDSKGNTIKHRLLWGKVADLKETLPKVHVVHTLGHQRVGIHFAGKTLDDEVAKSAVAVATVAAVTRSSSKPDTEIMAAIKATVDGTPYPKGFPNKYQYFMGSMLNAEVKIPSVGVRDIPNTNVRPQLIKAAHEGVASAHAGVEATISLLQARYWWPGLYKETKQYVLCCDICQQIKVSTAKRPPQTPLLIFNRSLQCVYLDHCGPLTLDSAYKYILVAVDSCSRFVWVWPQRSADARTVIKDLRVFVRYICSCGIPFGPGPCFCLKGIQGHHGFIGSPAPVLVSISSREKFCRGAIKLRLKEILNSQSHRYGS</sequence>
<dbReference type="InterPro" id="IPR043502">
    <property type="entry name" value="DNA/RNA_pol_sf"/>
</dbReference>
<gene>
    <name evidence="5" type="ORF">NDU88_005078</name>
</gene>
<feature type="domain" description="Reverse transcriptase" evidence="3">
    <location>
        <begin position="185"/>
        <end position="363"/>
    </location>
</feature>
<comment type="caution">
    <text evidence="5">The sequence shown here is derived from an EMBL/GenBank/DDBJ whole genome shotgun (WGS) entry which is preliminary data.</text>
</comment>
<dbReference type="SUPFAM" id="SSF53098">
    <property type="entry name" value="Ribonuclease H-like"/>
    <property type="match status" value="2"/>
</dbReference>
<dbReference type="InterPro" id="IPR012337">
    <property type="entry name" value="RNaseH-like_sf"/>
</dbReference>
<dbReference type="EC" id="3.1.26.4" evidence="2"/>
<evidence type="ECO:0000313" key="6">
    <source>
        <dbReference type="Proteomes" id="UP001066276"/>
    </source>
</evidence>
<dbReference type="Pfam" id="PF17919">
    <property type="entry name" value="RT_RNaseH_2"/>
    <property type="match status" value="1"/>
</dbReference>
<evidence type="ECO:0000313" key="5">
    <source>
        <dbReference type="EMBL" id="KAJ1217484.1"/>
    </source>
</evidence>
<protein>
    <recommendedName>
        <fullName evidence="2">ribonuclease H</fullName>
        <ecNumber evidence="2">3.1.26.4</ecNumber>
    </recommendedName>
</protein>
<dbReference type="SUPFAM" id="SSF56672">
    <property type="entry name" value="DNA/RNA polymerases"/>
    <property type="match status" value="1"/>
</dbReference>
<dbReference type="InterPro" id="IPR000477">
    <property type="entry name" value="RT_dom"/>
</dbReference>
<dbReference type="InterPro" id="IPR043128">
    <property type="entry name" value="Rev_trsase/Diguanyl_cyclase"/>
</dbReference>
<dbReference type="GO" id="GO:0006259">
    <property type="term" value="P:DNA metabolic process"/>
    <property type="evidence" value="ECO:0007669"/>
    <property type="project" value="UniProtKB-ARBA"/>
</dbReference>
<dbReference type="Pfam" id="PF17921">
    <property type="entry name" value="Integrase_H2C2"/>
    <property type="match status" value="1"/>
</dbReference>
<reference evidence="5" key="1">
    <citation type="journal article" date="2022" name="bioRxiv">
        <title>Sequencing and chromosome-scale assembly of the giantPleurodeles waltlgenome.</title>
        <authorList>
            <person name="Brown T."/>
            <person name="Elewa A."/>
            <person name="Iarovenko S."/>
            <person name="Subramanian E."/>
            <person name="Araus A.J."/>
            <person name="Petzold A."/>
            <person name="Susuki M."/>
            <person name="Suzuki K.-i.T."/>
            <person name="Hayashi T."/>
            <person name="Toyoda A."/>
            <person name="Oliveira C."/>
            <person name="Osipova E."/>
            <person name="Leigh N.D."/>
            <person name="Simon A."/>
            <person name="Yun M.H."/>
        </authorList>
    </citation>
    <scope>NUCLEOTIDE SEQUENCE</scope>
    <source>
        <strain evidence="5">20211129_DDA</strain>
        <tissue evidence="5">Liver</tissue>
    </source>
</reference>
<dbReference type="Pfam" id="PF00075">
    <property type="entry name" value="RNase_H"/>
    <property type="match status" value="1"/>
</dbReference>
<keyword evidence="6" id="KW-1185">Reference proteome</keyword>
<dbReference type="InterPro" id="IPR036397">
    <property type="entry name" value="RNaseH_sf"/>
</dbReference>
<name>A0AAV7WW41_PLEWA</name>
<dbReference type="PANTHER" id="PTHR33064">
    <property type="entry name" value="POL PROTEIN"/>
    <property type="match status" value="1"/>
</dbReference>
<dbReference type="Gene3D" id="3.10.10.10">
    <property type="entry name" value="HIV Type 1 Reverse Transcriptase, subunit A, domain 1"/>
    <property type="match status" value="1"/>
</dbReference>